<gene>
    <name evidence="3" type="ORF">ATN00_12425</name>
</gene>
<keyword evidence="4" id="KW-1185">Reference proteome</keyword>
<organism evidence="3 4">
    <name type="scientific">Sphingobium baderi</name>
    <dbReference type="NCBI Taxonomy" id="1332080"/>
    <lineage>
        <taxon>Bacteria</taxon>
        <taxon>Pseudomonadati</taxon>
        <taxon>Pseudomonadota</taxon>
        <taxon>Alphaproteobacteria</taxon>
        <taxon>Sphingomonadales</taxon>
        <taxon>Sphingomonadaceae</taxon>
        <taxon>Sphingobium</taxon>
    </lineage>
</organism>
<feature type="region of interest" description="Disordered" evidence="1">
    <location>
        <begin position="1"/>
        <end position="20"/>
    </location>
</feature>
<dbReference type="Pfam" id="PF04909">
    <property type="entry name" value="Amidohydro_2"/>
    <property type="match status" value="1"/>
</dbReference>
<dbReference type="RefSeq" id="WP_062065027.1">
    <property type="nucleotide sequence ID" value="NZ_CP013264.1"/>
</dbReference>
<feature type="compositionally biased region" description="Basic residues" evidence="1">
    <location>
        <begin position="1"/>
        <end position="11"/>
    </location>
</feature>
<dbReference type="EMBL" id="CP013264">
    <property type="protein sequence ID" value="ALR20985.1"/>
    <property type="molecule type" value="Genomic_DNA"/>
</dbReference>
<dbReference type="InterPro" id="IPR006680">
    <property type="entry name" value="Amidohydro-rel"/>
</dbReference>
<proteinExistence type="predicted"/>
<name>A0A0S3EZV5_9SPHN</name>
<dbReference type="STRING" id="1332080.ATN00_12425"/>
<dbReference type="PROSITE" id="PS51318">
    <property type="entry name" value="TAT"/>
    <property type="match status" value="1"/>
</dbReference>
<evidence type="ECO:0000259" key="2">
    <source>
        <dbReference type="Pfam" id="PF04909"/>
    </source>
</evidence>
<dbReference type="InterPro" id="IPR032466">
    <property type="entry name" value="Metal_Hydrolase"/>
</dbReference>
<dbReference type="AlphaFoldDB" id="A0A0S3EZV5"/>
<dbReference type="GO" id="GO:0016787">
    <property type="term" value="F:hydrolase activity"/>
    <property type="evidence" value="ECO:0007669"/>
    <property type="project" value="UniProtKB-KW"/>
</dbReference>
<dbReference type="KEGG" id="sbd:ATN00_12425"/>
<dbReference type="PANTHER" id="PTHR42889:SF1">
    <property type="entry name" value="BLR3681 PROTEIN"/>
    <property type="match status" value="1"/>
</dbReference>
<dbReference type="InterPro" id="IPR006311">
    <property type="entry name" value="TAT_signal"/>
</dbReference>
<sequence length="489" mass="54218">MSKRWDRGKRRSGAEELRTGLPVPTQIVASDEFVPTPQTERQRMVERRLLDIADSFAPRHGLDRRGFLRTSGGMAAAFAAINGVFGPLFAVDPAEAAEPGAAAARSSALRDQHIVDVHTHFLRDDTRLLRFVDMRKDAAAKGWNPALKGKPQSIEQLKFGNWFKEMFLDSDTKVALISGAPSEIERDWFLTNPMAMEARDRVNREAGSRRAMAHAIIQPGAPGWLDAIDRDIALKPDAFKGYTIGDNTHKDLAKPWRLDDEALVYPFYEKAVKAGLTNICIHKGLFSTALEKRYPHLRRFADVSDVARAASDWPQLNFLIYHAGYRHVGGEPGEAWAEFSRTGRLSWVSDLADIPQAHGLTNIYADIGQSFANTIVDDPRVAAVMLGILVKGLGPERIVWGTDAVWTGSPQWQIEGLRRLEIPEEMQRVHGFAPLGAAEGPIKTAIFSGNASRLFSLLSGRTADRFDAHKARYLARGAAPSNRRYGYVA</sequence>
<dbReference type="Gene3D" id="3.20.20.140">
    <property type="entry name" value="Metal-dependent hydrolases"/>
    <property type="match status" value="1"/>
</dbReference>
<feature type="domain" description="Amidohydrolase-related" evidence="2">
    <location>
        <begin position="115"/>
        <end position="456"/>
    </location>
</feature>
<evidence type="ECO:0000256" key="1">
    <source>
        <dbReference type="SAM" id="MobiDB-lite"/>
    </source>
</evidence>
<dbReference type="SUPFAM" id="SSF51556">
    <property type="entry name" value="Metallo-dependent hydrolases"/>
    <property type="match status" value="1"/>
</dbReference>
<dbReference type="Proteomes" id="UP000056968">
    <property type="component" value="Chromosome"/>
</dbReference>
<reference evidence="3 4" key="1">
    <citation type="submission" date="2015-11" db="EMBL/GenBank/DDBJ databases">
        <title>A Two-component Flavoprotein Monooxygenase System MeaXY Responsible for para-Hydroxylation of 2-Methyl-6-ethylaniline and 2,6-Diethylaniline in Sphingobium baderi DE-13.</title>
        <authorList>
            <person name="Cheng M."/>
            <person name="Meng Q."/>
            <person name="Yang Y."/>
            <person name="Chu C."/>
            <person name="Yan X."/>
            <person name="He J."/>
            <person name="Li S."/>
        </authorList>
    </citation>
    <scope>NUCLEOTIDE SEQUENCE [LARGE SCALE GENOMIC DNA]</scope>
    <source>
        <strain evidence="3 4">DE-13</strain>
    </source>
</reference>
<dbReference type="PANTHER" id="PTHR42889">
    <property type="entry name" value="BLR3681 PROTEIN"/>
    <property type="match status" value="1"/>
</dbReference>
<accession>A0A0S3EZV5</accession>
<dbReference type="OrthoDB" id="7325417at2"/>
<evidence type="ECO:0000313" key="4">
    <source>
        <dbReference type="Proteomes" id="UP000056968"/>
    </source>
</evidence>
<protein>
    <submittedName>
        <fullName evidence="3">Amidohydrolase</fullName>
    </submittedName>
</protein>
<evidence type="ECO:0000313" key="3">
    <source>
        <dbReference type="EMBL" id="ALR20985.1"/>
    </source>
</evidence>
<keyword evidence="3" id="KW-0378">Hydrolase</keyword>